<dbReference type="EMBL" id="BSXW01001801">
    <property type="protein sequence ID" value="GMF39258.1"/>
    <property type="molecule type" value="Genomic_DNA"/>
</dbReference>
<organism evidence="1 2">
    <name type="scientific">Phytophthora lilii</name>
    <dbReference type="NCBI Taxonomy" id="2077276"/>
    <lineage>
        <taxon>Eukaryota</taxon>
        <taxon>Sar</taxon>
        <taxon>Stramenopiles</taxon>
        <taxon>Oomycota</taxon>
        <taxon>Peronosporomycetes</taxon>
        <taxon>Peronosporales</taxon>
        <taxon>Peronosporaceae</taxon>
        <taxon>Phytophthora</taxon>
    </lineage>
</organism>
<proteinExistence type="predicted"/>
<sequence>MVLFLQVGRTRPEDYFINHGLSDKNKFEPTLEDVETMNTRVHVVVVVPTDEVTINFAWKEPKPLVGTTGAKWDFQNSLDLDSLAPAINRHYQAWREEKTDKQTHPLFLCVMALGLVSRDC</sequence>
<dbReference type="Proteomes" id="UP001165083">
    <property type="component" value="Unassembled WGS sequence"/>
</dbReference>
<reference evidence="1" key="1">
    <citation type="submission" date="2023-04" db="EMBL/GenBank/DDBJ databases">
        <title>Phytophthora lilii NBRC 32176.</title>
        <authorList>
            <person name="Ichikawa N."/>
            <person name="Sato H."/>
            <person name="Tonouchi N."/>
        </authorList>
    </citation>
    <scope>NUCLEOTIDE SEQUENCE</scope>
    <source>
        <strain evidence="1">NBRC 32176</strain>
    </source>
</reference>
<evidence type="ECO:0000313" key="1">
    <source>
        <dbReference type="EMBL" id="GMF39258.1"/>
    </source>
</evidence>
<protein>
    <submittedName>
        <fullName evidence="1">Unnamed protein product</fullName>
    </submittedName>
</protein>
<evidence type="ECO:0000313" key="2">
    <source>
        <dbReference type="Proteomes" id="UP001165083"/>
    </source>
</evidence>
<gene>
    <name evidence="1" type="ORF">Plil01_001627100</name>
</gene>
<name>A0A9W6XIM7_9STRA</name>
<dbReference type="OrthoDB" id="127360at2759"/>
<keyword evidence="2" id="KW-1185">Reference proteome</keyword>
<accession>A0A9W6XIM7</accession>
<dbReference type="AlphaFoldDB" id="A0A9W6XIM7"/>
<comment type="caution">
    <text evidence="1">The sequence shown here is derived from an EMBL/GenBank/DDBJ whole genome shotgun (WGS) entry which is preliminary data.</text>
</comment>